<keyword evidence="2" id="KW-1185">Reference proteome</keyword>
<organism evidence="2">
    <name type="scientific">Melampsora larici-populina (strain 98AG31 / pathotype 3-4-7)</name>
    <name type="common">Poplar leaf rust fungus</name>
    <dbReference type="NCBI Taxonomy" id="747676"/>
    <lineage>
        <taxon>Eukaryota</taxon>
        <taxon>Fungi</taxon>
        <taxon>Dikarya</taxon>
        <taxon>Basidiomycota</taxon>
        <taxon>Pucciniomycotina</taxon>
        <taxon>Pucciniomycetes</taxon>
        <taxon>Pucciniales</taxon>
        <taxon>Melampsoraceae</taxon>
        <taxon>Melampsora</taxon>
    </lineage>
</organism>
<dbReference type="Proteomes" id="UP000001072">
    <property type="component" value="Unassembled WGS sequence"/>
</dbReference>
<reference evidence="2" key="1">
    <citation type="journal article" date="2011" name="Proc. Natl. Acad. Sci. U.S.A.">
        <title>Obligate biotrophy features unraveled by the genomic analysis of rust fungi.</title>
        <authorList>
            <person name="Duplessis S."/>
            <person name="Cuomo C.A."/>
            <person name="Lin Y.-C."/>
            <person name="Aerts A."/>
            <person name="Tisserant E."/>
            <person name="Veneault-Fourrey C."/>
            <person name="Joly D.L."/>
            <person name="Hacquard S."/>
            <person name="Amselem J."/>
            <person name="Cantarel B.L."/>
            <person name="Chiu R."/>
            <person name="Coutinho P.M."/>
            <person name="Feau N."/>
            <person name="Field M."/>
            <person name="Frey P."/>
            <person name="Gelhaye E."/>
            <person name="Goldberg J."/>
            <person name="Grabherr M.G."/>
            <person name="Kodira C.D."/>
            <person name="Kohler A."/>
            <person name="Kuees U."/>
            <person name="Lindquist E.A."/>
            <person name="Lucas S.M."/>
            <person name="Mago R."/>
            <person name="Mauceli E."/>
            <person name="Morin E."/>
            <person name="Murat C."/>
            <person name="Pangilinan J.L."/>
            <person name="Park R."/>
            <person name="Pearson M."/>
            <person name="Quesneville H."/>
            <person name="Rouhier N."/>
            <person name="Sakthikumar S."/>
            <person name="Salamov A.A."/>
            <person name="Schmutz J."/>
            <person name="Selles B."/>
            <person name="Shapiro H."/>
            <person name="Tanguay P."/>
            <person name="Tuskan G.A."/>
            <person name="Henrissat B."/>
            <person name="Van de Peer Y."/>
            <person name="Rouze P."/>
            <person name="Ellis J.G."/>
            <person name="Dodds P.N."/>
            <person name="Schein J.E."/>
            <person name="Zhong S."/>
            <person name="Hamelin R.C."/>
            <person name="Grigoriev I.V."/>
            <person name="Szabo L.J."/>
            <person name="Martin F."/>
        </authorList>
    </citation>
    <scope>NUCLEOTIDE SEQUENCE [LARGE SCALE GENOMIC DNA]</scope>
    <source>
        <strain evidence="2">98AG31 / pathotype 3-4-7</strain>
    </source>
</reference>
<dbReference type="RefSeq" id="XP_007410743.1">
    <property type="nucleotide sequence ID" value="XM_007410681.1"/>
</dbReference>
<protein>
    <submittedName>
        <fullName evidence="1">Uncharacterized protein</fullName>
    </submittedName>
</protein>
<sequence>MLQSVDPEEPDVVEIELRQRHNHQLSTYEKFEERLTQFEKIIGSIQKEIARLLLNPQQEEDQEQHQHKAKHILNLLHNTIQGVQIIADGVSAFESQISEFNIKWKSVASRIAGHGKIFEKLVAACGGIKGETDSYGPNRSIRANQEALASN</sequence>
<dbReference type="VEuPathDB" id="FungiDB:MELLADRAFT_63661"/>
<dbReference type="HOGENOM" id="CLU_1731892_0_0_1"/>
<dbReference type="GeneID" id="18930127"/>
<name>F4RNI2_MELLP</name>
<dbReference type="KEGG" id="mlr:MELLADRAFT_63661"/>
<dbReference type="AlphaFoldDB" id="F4RNI2"/>
<accession>F4RNI2</accession>
<gene>
    <name evidence="1" type="ORF">MELLADRAFT_63661</name>
</gene>
<dbReference type="InParanoid" id="F4RNI2"/>
<evidence type="ECO:0000313" key="1">
    <source>
        <dbReference type="EMBL" id="EGG06092.1"/>
    </source>
</evidence>
<dbReference type="EMBL" id="GL883110">
    <property type="protein sequence ID" value="EGG06092.1"/>
    <property type="molecule type" value="Genomic_DNA"/>
</dbReference>
<evidence type="ECO:0000313" key="2">
    <source>
        <dbReference type="Proteomes" id="UP000001072"/>
    </source>
</evidence>
<proteinExistence type="predicted"/>